<feature type="region of interest" description="Disordered" evidence="1">
    <location>
        <begin position="681"/>
        <end position="715"/>
    </location>
</feature>
<feature type="compositionally biased region" description="Pro residues" evidence="1">
    <location>
        <begin position="482"/>
        <end position="520"/>
    </location>
</feature>
<feature type="region of interest" description="Disordered" evidence="1">
    <location>
        <begin position="70"/>
        <end position="91"/>
    </location>
</feature>
<sequence>MLKYKYIIYFILVVTSSLCEELTKKTEEKASSDVKPQENIKLRRSLPYSKTTQTEPSLVSKLGSWLFPSRSSTEQKNDDQTPAAAGYSGPHYLPAPYDDSTGLEQDCHSCNQIPWIPVIGQKPLEYASSFEYSGHPEIHSGKLFSGPEYQFSSPSASYDSPTPHYNSKANGPPSTQQLPAPGNPPAFKDSINIPVSGDIFIADYMLPPPINLRIPSLSYGRPKETYGLPTPTYGLPKPVYGVPQNPRPSPRPLKPVYGPPSPQYGPPSPDFTPTPSPGLDIRLPVQPEYGPPKPQYGPPPADGVLPPPRPTNGSFPNPQYGPPRPFPEYGPPPTGGNVPPPRPTDGSFPNPQYAPPRPFPEYGPPPTGGNVPPPRPTDGSFPNPQYGPPRPYPEYGPPPADGIVPPPRPTNGSSPNPQYGPPRPFPQYGTPSNAFRPPNQYGPPARPRPVPRPGYGPPNSNINPPVPRPQYNIPPQSSSNYLPPPNYGPPPVSDYGAPPQPSYGPPNVTPIPVLLPPPATGSPEPQVQFLHVPFESIPTDQGHFQISSSVEPHSQLQLASSVEPAEQNPSFIPPAVPSDSYGNAVTGDSLQYTPPTDTVYSSSSDRDIVRKPPNFSNFNQLQYEFRNYNEGITSQNAGYQSQNQQSNNVEIQPSVQVANYLASVEHPVSVVQSPLFEVSVKDEHHGQNSEARPTSSYDYINEGSQKGDDHLSNNHASFKLSENPIVVEDTYTASSNINSSFTNSNDTYVNQNHNFAVSSLDELNDIKATSSAQDEEDLIKKLLLEQGILGNPSASIVGIQKADPTSGNYNFTPPSTDYGNWIPTHDNRDSLSTSMVPPAENIKSIWPQQNTVSEPRKPLQIIVPYTTNKQQWHLQNDLRKTSDGYTTLIPTYMPPMSTEESNWSKFLEDFKLAQSNQATARPFTKPTTAVYNIKDLLTSAYDSSSATSIKLPYDVISLQKNIDDWTHQSFSRTNREKTGGFAATKNIPNDFFSIQSHTLIDSSTPRTNIFDHAIASSNKKESVVKNEEIETNMIADEDTSTVRSTTVPSTTSSPSTTTSSLPSARKFQRNLWDEAQVTVSPYTKEKVYLVTPQSYSFYTTPATAWSMAPKVENGRANNAIFDSQRFAVRFEPQDKDPKKSKQKEYPNKTLLKVVYSEWPHIINNLQTTTEKPTSSHPLLGSMSIPEYVPPLNFSALETIVGYSKVSTVATSPSTPKKLDEPSESSTSVSSSNL</sequence>
<feature type="compositionally biased region" description="Low complexity" evidence="1">
    <location>
        <begin position="1223"/>
        <end position="1233"/>
    </location>
</feature>
<feature type="compositionally biased region" description="Low complexity" evidence="1">
    <location>
        <begin position="1041"/>
        <end position="1063"/>
    </location>
</feature>
<feature type="region of interest" description="Disordered" evidence="1">
    <location>
        <begin position="228"/>
        <end position="526"/>
    </location>
</feature>
<feature type="compositionally biased region" description="Polar residues" evidence="1">
    <location>
        <begin position="580"/>
        <end position="603"/>
    </location>
</feature>
<protein>
    <submittedName>
        <fullName evidence="3">Uncharacterized protein</fullName>
    </submittedName>
</protein>
<evidence type="ECO:0000256" key="1">
    <source>
        <dbReference type="SAM" id="MobiDB-lite"/>
    </source>
</evidence>
<feature type="compositionally biased region" description="Pro residues" evidence="1">
    <location>
        <begin position="352"/>
        <end position="376"/>
    </location>
</feature>
<feature type="compositionally biased region" description="Polar residues" evidence="1">
    <location>
        <begin position="688"/>
        <end position="704"/>
    </location>
</feature>
<feature type="compositionally biased region" description="Pro residues" evidence="1">
    <location>
        <begin position="245"/>
        <end position="276"/>
    </location>
</feature>
<feature type="compositionally biased region" description="Pro residues" evidence="1">
    <location>
        <begin position="319"/>
        <end position="343"/>
    </location>
</feature>
<feature type="region of interest" description="Disordered" evidence="1">
    <location>
        <begin position="559"/>
        <end position="613"/>
    </location>
</feature>
<feature type="region of interest" description="Disordered" evidence="1">
    <location>
        <begin position="1208"/>
        <end position="1233"/>
    </location>
</feature>
<evidence type="ECO:0000256" key="2">
    <source>
        <dbReference type="SAM" id="SignalP"/>
    </source>
</evidence>
<dbReference type="OrthoDB" id="6630523at2759"/>
<feature type="compositionally biased region" description="Pro residues" evidence="1">
    <location>
        <begin position="289"/>
        <end position="310"/>
    </location>
</feature>
<reference evidence="3" key="2">
    <citation type="submission" date="2022-10" db="EMBL/GenBank/DDBJ databases">
        <authorList>
            <consortium name="ENA_rothamsted_submissions"/>
            <consortium name="culmorum"/>
            <person name="King R."/>
        </authorList>
    </citation>
    <scope>NUCLEOTIDE SEQUENCE</scope>
</reference>
<feature type="compositionally biased region" description="Polar residues" evidence="1">
    <location>
        <begin position="151"/>
        <end position="178"/>
    </location>
</feature>
<feature type="compositionally biased region" description="Pro residues" evidence="1">
    <location>
        <begin position="385"/>
        <end position="409"/>
    </location>
</feature>
<dbReference type="AlphaFoldDB" id="A0A9P0GQN2"/>
<feature type="compositionally biased region" description="Pro residues" evidence="1">
    <location>
        <begin position="440"/>
        <end position="456"/>
    </location>
</feature>
<evidence type="ECO:0000313" key="3">
    <source>
        <dbReference type="EMBL" id="CAH1160214.1"/>
    </source>
</evidence>
<organism evidence="3 4">
    <name type="scientific">Phaedon cochleariae</name>
    <name type="common">Mustard beetle</name>
    <dbReference type="NCBI Taxonomy" id="80249"/>
    <lineage>
        <taxon>Eukaryota</taxon>
        <taxon>Metazoa</taxon>
        <taxon>Ecdysozoa</taxon>
        <taxon>Arthropoda</taxon>
        <taxon>Hexapoda</taxon>
        <taxon>Insecta</taxon>
        <taxon>Pterygota</taxon>
        <taxon>Neoptera</taxon>
        <taxon>Endopterygota</taxon>
        <taxon>Coleoptera</taxon>
        <taxon>Polyphaga</taxon>
        <taxon>Cucujiformia</taxon>
        <taxon>Chrysomeloidea</taxon>
        <taxon>Chrysomelidae</taxon>
        <taxon>Chrysomelinae</taxon>
        <taxon>Chrysomelini</taxon>
        <taxon>Phaedon</taxon>
    </lineage>
</organism>
<name>A0A9P0GQN2_PHACE</name>
<keyword evidence="2" id="KW-0732">Signal</keyword>
<proteinExistence type="predicted"/>
<feature type="chain" id="PRO_5040117789" evidence="2">
    <location>
        <begin position="20"/>
        <end position="1233"/>
    </location>
</feature>
<feature type="region of interest" description="Disordered" evidence="1">
    <location>
        <begin position="1035"/>
        <end position="1064"/>
    </location>
</feature>
<feature type="region of interest" description="Disordered" evidence="1">
    <location>
        <begin position="151"/>
        <end position="189"/>
    </location>
</feature>
<reference evidence="3" key="1">
    <citation type="submission" date="2022-01" db="EMBL/GenBank/DDBJ databases">
        <authorList>
            <person name="King R."/>
        </authorList>
    </citation>
    <scope>NUCLEOTIDE SEQUENCE</scope>
</reference>
<dbReference type="EMBL" id="OU896709">
    <property type="protein sequence ID" value="CAH1160214.1"/>
    <property type="molecule type" value="Genomic_DNA"/>
</dbReference>
<keyword evidence="4" id="KW-1185">Reference proteome</keyword>
<dbReference type="Proteomes" id="UP001153737">
    <property type="component" value="Chromosome 3"/>
</dbReference>
<accession>A0A9P0GQN2</accession>
<evidence type="ECO:0000313" key="4">
    <source>
        <dbReference type="Proteomes" id="UP001153737"/>
    </source>
</evidence>
<feature type="signal peptide" evidence="2">
    <location>
        <begin position="1"/>
        <end position="19"/>
    </location>
</feature>
<gene>
    <name evidence="3" type="ORF">PHAECO_LOCUS7350</name>
</gene>